<name>A0A370FKB9_9BURK</name>
<dbReference type="EMBL" id="QQAV01000004">
    <property type="protein sequence ID" value="RDI25028.1"/>
    <property type="molecule type" value="Genomic_DNA"/>
</dbReference>
<dbReference type="InterPro" id="IPR002937">
    <property type="entry name" value="Amino_oxidase"/>
</dbReference>
<dbReference type="Gene3D" id="3.50.50.60">
    <property type="entry name" value="FAD/NAD(P)-binding domain"/>
    <property type="match status" value="2"/>
</dbReference>
<dbReference type="PANTHER" id="PTHR42923:SF47">
    <property type="entry name" value="BLR3003 PROTEIN"/>
    <property type="match status" value="1"/>
</dbReference>
<dbReference type="PANTHER" id="PTHR42923">
    <property type="entry name" value="PROTOPORPHYRINOGEN OXIDASE"/>
    <property type="match status" value="1"/>
</dbReference>
<dbReference type="OrthoDB" id="7849608at2"/>
<dbReference type="Proteomes" id="UP000255265">
    <property type="component" value="Unassembled WGS sequence"/>
</dbReference>
<dbReference type="AlphaFoldDB" id="A0A370FKB9"/>
<dbReference type="Gene3D" id="3.90.660.10">
    <property type="match status" value="1"/>
</dbReference>
<keyword evidence="3" id="KW-1185">Reference proteome</keyword>
<reference evidence="2 3" key="1">
    <citation type="submission" date="2018-07" db="EMBL/GenBank/DDBJ databases">
        <title>Genomic Encyclopedia of Type Strains, Phase IV (KMG-IV): sequencing the most valuable type-strain genomes for metagenomic binning, comparative biology and taxonomic classification.</title>
        <authorList>
            <person name="Goeker M."/>
        </authorList>
    </citation>
    <scope>NUCLEOTIDE SEQUENCE [LARGE SCALE GENOMIC DNA]</scope>
    <source>
        <strain evidence="2 3">DSM 21352</strain>
    </source>
</reference>
<comment type="caution">
    <text evidence="2">The sequence shown here is derived from an EMBL/GenBank/DDBJ whole genome shotgun (WGS) entry which is preliminary data.</text>
</comment>
<dbReference type="Pfam" id="PF01593">
    <property type="entry name" value="Amino_oxidase"/>
    <property type="match status" value="1"/>
</dbReference>
<dbReference type="SUPFAM" id="SSF51905">
    <property type="entry name" value="FAD/NAD(P)-binding domain"/>
    <property type="match status" value="1"/>
</dbReference>
<protein>
    <submittedName>
        <fullName evidence="2">Squalene-associated FAD-dependent desaturase</fullName>
    </submittedName>
</protein>
<sequence length="415" mass="43256">MKLAVIGAGWAGLACAVAATRAGARVTVFESARQLGGRARRVEANGLPLDNGQHILIGAYTATLGLMRELGISPEAVLERQPLDLRHADGRGLKVPARLPPPLDLAVAIATARGWTWRDKLSLLRTAARWRRAGFACDPSASVADLCSDLAPAVQQLLVEPLCVSALNTPMHEASGTVFLRVLRDALFGERGGADLLLPRVDLGALLPDAAAGWLDAQGTTLRLGTRVDGLARAAGGWRIDGEAFDRIVLATSAWEGARLAESIAPAWAAAARALDHVPIGTVYLRHAPGLAEGTPLRALSAGTDQPAQFVFDLQRLRGHAAMAAFVCSACSVGRETLTAQVLAQAAAQLGWRGLEPVLTVVEKRATFACRPGLVRPAMAVAPGLLACGDHVEGPYPATLEGAARSGLAAAAALQ</sequence>
<feature type="domain" description="Amine oxidase" evidence="1">
    <location>
        <begin position="11"/>
        <end position="414"/>
    </location>
</feature>
<gene>
    <name evidence="2" type="ORF">DFR41_10482</name>
</gene>
<evidence type="ECO:0000259" key="1">
    <source>
        <dbReference type="Pfam" id="PF01593"/>
    </source>
</evidence>
<dbReference type="PROSITE" id="PS51257">
    <property type="entry name" value="PROKAR_LIPOPROTEIN"/>
    <property type="match status" value="1"/>
</dbReference>
<accession>A0A370FKB9</accession>
<dbReference type="PRINTS" id="PR00419">
    <property type="entry name" value="ADXRDTASE"/>
</dbReference>
<evidence type="ECO:0000313" key="2">
    <source>
        <dbReference type="EMBL" id="RDI25028.1"/>
    </source>
</evidence>
<dbReference type="InterPro" id="IPR050464">
    <property type="entry name" value="Zeta_carotene_desat/Oxidored"/>
</dbReference>
<dbReference type="InterPro" id="IPR036188">
    <property type="entry name" value="FAD/NAD-bd_sf"/>
</dbReference>
<proteinExistence type="predicted"/>
<dbReference type="GO" id="GO:0016491">
    <property type="term" value="F:oxidoreductase activity"/>
    <property type="evidence" value="ECO:0007669"/>
    <property type="project" value="InterPro"/>
</dbReference>
<dbReference type="RefSeq" id="WP_114802921.1">
    <property type="nucleotide sequence ID" value="NZ_QQAV01000004.1"/>
</dbReference>
<dbReference type="NCBIfam" id="TIGR03467">
    <property type="entry name" value="HpnE"/>
    <property type="match status" value="1"/>
</dbReference>
<dbReference type="InterPro" id="IPR017830">
    <property type="entry name" value="SQase_HpnE"/>
</dbReference>
<organism evidence="2 3">
    <name type="scientific">Pseudacidovorax intermedius</name>
    <dbReference type="NCBI Taxonomy" id="433924"/>
    <lineage>
        <taxon>Bacteria</taxon>
        <taxon>Pseudomonadati</taxon>
        <taxon>Pseudomonadota</taxon>
        <taxon>Betaproteobacteria</taxon>
        <taxon>Burkholderiales</taxon>
        <taxon>Comamonadaceae</taxon>
        <taxon>Pseudacidovorax</taxon>
    </lineage>
</organism>
<evidence type="ECO:0000313" key="3">
    <source>
        <dbReference type="Proteomes" id="UP000255265"/>
    </source>
</evidence>